<comment type="cofactor">
    <cofactor evidence="1">
        <name>a divalent metal cation</name>
        <dbReference type="ChEBI" id="CHEBI:60240"/>
    </cofactor>
</comment>
<dbReference type="RefSeq" id="XP_024883870.1">
    <property type="nucleotide sequence ID" value="XM_025028102.1"/>
</dbReference>
<keyword evidence="7" id="KW-0539">Nucleus</keyword>
<reference evidence="10" key="1">
    <citation type="submission" date="2025-08" db="UniProtKB">
        <authorList>
            <consortium name="RefSeq"/>
        </authorList>
    </citation>
    <scope>IDENTIFICATION</scope>
    <source>
        <tissue evidence="10">Whole body</tissue>
    </source>
</reference>
<evidence type="ECO:0000256" key="5">
    <source>
        <dbReference type="ARBA" id="ARBA00022723"/>
    </source>
</evidence>
<keyword evidence="4" id="KW-0540">Nuclease</keyword>
<evidence type="ECO:0000256" key="6">
    <source>
        <dbReference type="ARBA" id="ARBA00022801"/>
    </source>
</evidence>
<proteinExistence type="inferred from homology"/>
<dbReference type="GO" id="GO:0016787">
    <property type="term" value="F:hydrolase activity"/>
    <property type="evidence" value="ECO:0007669"/>
    <property type="project" value="UniProtKB-KW"/>
</dbReference>
<dbReference type="Pfam" id="PF13359">
    <property type="entry name" value="DDE_Tnp_4"/>
    <property type="match status" value="1"/>
</dbReference>
<evidence type="ECO:0000256" key="3">
    <source>
        <dbReference type="ARBA" id="ARBA00006958"/>
    </source>
</evidence>
<dbReference type="AlphaFoldDB" id="A0A6J1QTF3"/>
<comment type="subcellular location">
    <subcellularLocation>
        <location evidence="2">Nucleus</location>
    </subcellularLocation>
</comment>
<keyword evidence="6" id="KW-0378">Hydrolase</keyword>
<evidence type="ECO:0000259" key="8">
    <source>
        <dbReference type="Pfam" id="PF13359"/>
    </source>
</evidence>
<feature type="domain" description="DDE Tnp4" evidence="8">
    <location>
        <begin position="64"/>
        <end position="228"/>
    </location>
</feature>
<evidence type="ECO:0000256" key="7">
    <source>
        <dbReference type="ARBA" id="ARBA00023242"/>
    </source>
</evidence>
<dbReference type="PANTHER" id="PTHR22930:SF269">
    <property type="entry name" value="NUCLEASE HARBI1-LIKE PROTEIN"/>
    <property type="match status" value="1"/>
</dbReference>
<dbReference type="OrthoDB" id="8193319at2759"/>
<sequence>MTSLHYQYLIGLTTVSNIISETCQAIWNCLQPEVLPSNIDKNGWLRIAKEFEDLWNFNHCIGAIDGKHIVIQCPANAGSSYYNYKNCHSIVLLAICDAKYRFTFVDIGAYGRRSDGGIFRDSLIGQKFINKEMNLPEWEPLSFEGVDMPYVLIGDEAFPLSEYLMRPYPGKSLNEDRIIYNYRLSRARRIIENTFGILSSQWRILRRHIDCKIDKTATLIQALVCLHNWLRINYEDSEYVLETMVDRDGPEGFIPGSWRQNLSNYSALVNITRCSTNNSSRTAIKIRNEFCHYFNSEGAVPWQFDQC</sequence>
<dbReference type="InterPro" id="IPR045249">
    <property type="entry name" value="HARBI1-like"/>
</dbReference>
<keyword evidence="5" id="KW-0479">Metal-binding</keyword>
<protein>
    <submittedName>
        <fullName evidence="10">Protein ALP1-like</fullName>
    </submittedName>
</protein>
<dbReference type="GO" id="GO:0004518">
    <property type="term" value="F:nuclease activity"/>
    <property type="evidence" value="ECO:0007669"/>
    <property type="project" value="UniProtKB-KW"/>
</dbReference>
<dbReference type="PANTHER" id="PTHR22930">
    <property type="match status" value="1"/>
</dbReference>
<dbReference type="GeneID" id="112462373"/>
<evidence type="ECO:0000256" key="4">
    <source>
        <dbReference type="ARBA" id="ARBA00022722"/>
    </source>
</evidence>
<dbReference type="Proteomes" id="UP000504618">
    <property type="component" value="Unplaced"/>
</dbReference>
<dbReference type="GO" id="GO:0005634">
    <property type="term" value="C:nucleus"/>
    <property type="evidence" value="ECO:0007669"/>
    <property type="project" value="UniProtKB-SubCell"/>
</dbReference>
<evidence type="ECO:0000313" key="10">
    <source>
        <dbReference type="RefSeq" id="XP_024883870.1"/>
    </source>
</evidence>
<evidence type="ECO:0000313" key="9">
    <source>
        <dbReference type="Proteomes" id="UP000504618"/>
    </source>
</evidence>
<comment type="similarity">
    <text evidence="3">Belongs to the HARBI1 family.</text>
</comment>
<organism evidence="9 10">
    <name type="scientific">Temnothorax curvispinosus</name>
    <dbReference type="NCBI Taxonomy" id="300111"/>
    <lineage>
        <taxon>Eukaryota</taxon>
        <taxon>Metazoa</taxon>
        <taxon>Ecdysozoa</taxon>
        <taxon>Arthropoda</taxon>
        <taxon>Hexapoda</taxon>
        <taxon>Insecta</taxon>
        <taxon>Pterygota</taxon>
        <taxon>Neoptera</taxon>
        <taxon>Endopterygota</taxon>
        <taxon>Hymenoptera</taxon>
        <taxon>Apocrita</taxon>
        <taxon>Aculeata</taxon>
        <taxon>Formicoidea</taxon>
        <taxon>Formicidae</taxon>
        <taxon>Myrmicinae</taxon>
        <taxon>Temnothorax</taxon>
    </lineage>
</organism>
<gene>
    <name evidence="10" type="primary">LOC112462373</name>
</gene>
<evidence type="ECO:0000256" key="2">
    <source>
        <dbReference type="ARBA" id="ARBA00004123"/>
    </source>
</evidence>
<name>A0A6J1QTF3_9HYME</name>
<dbReference type="InterPro" id="IPR027806">
    <property type="entry name" value="HARBI1_dom"/>
</dbReference>
<accession>A0A6J1QTF3</accession>
<keyword evidence="9" id="KW-1185">Reference proteome</keyword>
<dbReference type="GO" id="GO:0046872">
    <property type="term" value="F:metal ion binding"/>
    <property type="evidence" value="ECO:0007669"/>
    <property type="project" value="UniProtKB-KW"/>
</dbReference>
<evidence type="ECO:0000256" key="1">
    <source>
        <dbReference type="ARBA" id="ARBA00001968"/>
    </source>
</evidence>